<sequence>MKHNLKPSLWLLSLGLCSALAQAQTDKLASFPDGEAWLNHAQQGLAPYWMMEAARGQPVGNFPTFRCDNGQLLNIHQICQELNKGWITPHFGRDYTRMKSRQTYAYAVLYHLTGDAQALALAKAGAHYLIDHLQDKHNGGFISFTENGKPGLEWQQRTSQDQAYALVGLAMLYYLTRDPQLEAVLIKQQQFIFDHYRLADDQGLAWVLKEGDGESAQQRELVAQLDQINGYLLLVAPLLPELHRSQWLGDLAWLTEVMLTHYHHQPEQRFYGAIHHPAVMTQSAKHNDFGHTIKAYWMTYLTGSVLQNSQWQSLAKQGMRTTIRQAQYQPNWSDIAPLLPDSLASQWQGKPVASWRNRPMSYGISSWEWAELDQAAMTLSLLEGQLEPVLAYTAPAFMQVWVDEQYGGVGLNPKSTKAFHWGNGYHQFEHALVGYLTAQQLNQQAATLYFAFEPTEQSRLAPYYFQGHVQQQRFTSVEGLPRLEVQFVDIHP</sequence>
<name>A0A9X0R517_VIBME</name>
<feature type="signal peptide" evidence="3">
    <location>
        <begin position="1"/>
        <end position="23"/>
    </location>
</feature>
<reference evidence="4" key="1">
    <citation type="submission" date="2020-08" db="EMBL/GenBank/DDBJ databases">
        <title>Genome Sequencing and Pan-Genome Analysis of Migratory bird Vibrio Strains, Inner Mongolia.</title>
        <authorList>
            <person name="Zheng L."/>
        </authorList>
    </citation>
    <scope>NUCLEOTIDE SEQUENCE</scope>
    <source>
        <strain evidence="4">M13F</strain>
    </source>
</reference>
<protein>
    <submittedName>
        <fullName evidence="4">AGE family epimerase/isomerase</fullName>
    </submittedName>
</protein>
<dbReference type="InterPro" id="IPR012341">
    <property type="entry name" value="6hp_glycosidase-like_sf"/>
</dbReference>
<dbReference type="Gene3D" id="1.50.10.10">
    <property type="match status" value="1"/>
</dbReference>
<gene>
    <name evidence="4" type="ORF">H8Q88_01740</name>
</gene>
<dbReference type="EMBL" id="JACRUP010000001">
    <property type="protein sequence ID" value="MBC5849682.1"/>
    <property type="molecule type" value="Genomic_DNA"/>
</dbReference>
<evidence type="ECO:0000313" key="5">
    <source>
        <dbReference type="Proteomes" id="UP000615796"/>
    </source>
</evidence>
<dbReference type="Proteomes" id="UP000615796">
    <property type="component" value="Unassembled WGS sequence"/>
</dbReference>
<keyword evidence="2" id="KW-0413">Isomerase</keyword>
<evidence type="ECO:0000256" key="2">
    <source>
        <dbReference type="ARBA" id="ARBA00023235"/>
    </source>
</evidence>
<dbReference type="RefSeq" id="WP_187025131.1">
    <property type="nucleotide sequence ID" value="NZ_JACRUP010000001.1"/>
</dbReference>
<dbReference type="GO" id="GO:0005975">
    <property type="term" value="P:carbohydrate metabolic process"/>
    <property type="evidence" value="ECO:0007669"/>
    <property type="project" value="InterPro"/>
</dbReference>
<proteinExistence type="inferred from homology"/>
<dbReference type="AlphaFoldDB" id="A0A9X0R517"/>
<dbReference type="SUPFAM" id="SSF48208">
    <property type="entry name" value="Six-hairpin glycosidases"/>
    <property type="match status" value="1"/>
</dbReference>
<evidence type="ECO:0000313" key="4">
    <source>
        <dbReference type="EMBL" id="MBC5849682.1"/>
    </source>
</evidence>
<comment type="caution">
    <text evidence="4">The sequence shown here is derived from an EMBL/GenBank/DDBJ whole genome shotgun (WGS) entry which is preliminary data.</text>
</comment>
<evidence type="ECO:0000256" key="3">
    <source>
        <dbReference type="SAM" id="SignalP"/>
    </source>
</evidence>
<comment type="similarity">
    <text evidence="1">Belongs to the N-acylglucosamine 2-epimerase family.</text>
</comment>
<dbReference type="Pfam" id="PF07221">
    <property type="entry name" value="GlcNAc_2-epim"/>
    <property type="match status" value="1"/>
</dbReference>
<keyword evidence="3" id="KW-0732">Signal</keyword>
<dbReference type="GO" id="GO:0016853">
    <property type="term" value="F:isomerase activity"/>
    <property type="evidence" value="ECO:0007669"/>
    <property type="project" value="UniProtKB-KW"/>
</dbReference>
<keyword evidence="5" id="KW-1185">Reference proteome</keyword>
<evidence type="ECO:0000256" key="1">
    <source>
        <dbReference type="ARBA" id="ARBA00008558"/>
    </source>
</evidence>
<accession>A0A9X0R517</accession>
<organism evidence="4 5">
    <name type="scientific">Vibrio metschnikovii</name>
    <dbReference type="NCBI Taxonomy" id="28172"/>
    <lineage>
        <taxon>Bacteria</taxon>
        <taxon>Pseudomonadati</taxon>
        <taxon>Pseudomonadota</taxon>
        <taxon>Gammaproteobacteria</taxon>
        <taxon>Vibrionales</taxon>
        <taxon>Vibrionaceae</taxon>
        <taxon>Vibrio</taxon>
    </lineage>
</organism>
<dbReference type="InterPro" id="IPR008928">
    <property type="entry name" value="6-hairpin_glycosidase_sf"/>
</dbReference>
<dbReference type="InterPro" id="IPR010819">
    <property type="entry name" value="AGE/CE"/>
</dbReference>
<feature type="chain" id="PRO_5040833784" evidence="3">
    <location>
        <begin position="24"/>
        <end position="492"/>
    </location>
</feature>